<keyword evidence="2" id="KW-1185">Reference proteome</keyword>
<dbReference type="OrthoDB" id="2360568at2759"/>
<reference evidence="1" key="1">
    <citation type="submission" date="2016-04" db="EMBL/GenBank/DDBJ databases">
        <authorList>
            <person name="Evans L.H."/>
            <person name="Alamgir A."/>
            <person name="Owens N."/>
            <person name="Weber N.D."/>
            <person name="Virtaneva K."/>
            <person name="Barbian K."/>
            <person name="Babar A."/>
            <person name="Rosenke K."/>
        </authorList>
    </citation>
    <scope>NUCLEOTIDE SEQUENCE [LARGE SCALE GENOMIC DNA]</scope>
    <source>
        <strain evidence="1">CBS 101.48</strain>
    </source>
</reference>
<dbReference type="EMBL" id="LT553587">
    <property type="protein sequence ID" value="SAM01723.1"/>
    <property type="molecule type" value="Genomic_DNA"/>
</dbReference>
<evidence type="ECO:0008006" key="3">
    <source>
        <dbReference type="Google" id="ProtNLM"/>
    </source>
</evidence>
<dbReference type="AlphaFoldDB" id="A0A163JT43"/>
<sequence>MNSFAAFTTVDDDFLESFQPMASVVRQFPTMELEDIKGNKVDVRKLAQEYRLILITMKSTTCIVCPQLLHILNTYGLDPDCNVYQDPFTFEDLPIDEPTKKVRPTTTSGMTIIANRLTAQFFSLILQKDAYFLVLCPGQDEELAQIQAKTNFGYPFIIGHQALALGKALKMNMSDDELWPATLEVTKDSLDVAPIHIGRSPGHYYHENLLKLLVRERGKCEMKGVIAMREAYDTLDQLKRKSTKCEQKSLATWILTISSTKINMLQSTTPPPSDDATTAASFDSTSYQLPPEIWEQILSSIQDTASLVSVTRVSRLYFITVCNILANRLRIKMERLRLALPWGDDGNYLLDETDVFSKFVNRWGESDQGVGYRDLEHRVRDLVDLLIEIRKWTRCWSPRRKLMSDWSTSGAMPHLRRGLD</sequence>
<accession>A0A163JT43</accession>
<evidence type="ECO:0000313" key="1">
    <source>
        <dbReference type="EMBL" id="SAM01723.1"/>
    </source>
</evidence>
<evidence type="ECO:0000313" key="2">
    <source>
        <dbReference type="Proteomes" id="UP000078561"/>
    </source>
</evidence>
<gene>
    <name evidence="1" type="primary">ABSGL_07472.1 scaffold 8890</name>
</gene>
<protein>
    <recommendedName>
        <fullName evidence="3">F-box domain-containing protein</fullName>
    </recommendedName>
</protein>
<organism evidence="1">
    <name type="scientific">Absidia glauca</name>
    <name type="common">Pin mould</name>
    <dbReference type="NCBI Taxonomy" id="4829"/>
    <lineage>
        <taxon>Eukaryota</taxon>
        <taxon>Fungi</taxon>
        <taxon>Fungi incertae sedis</taxon>
        <taxon>Mucoromycota</taxon>
        <taxon>Mucoromycotina</taxon>
        <taxon>Mucoromycetes</taxon>
        <taxon>Mucorales</taxon>
        <taxon>Cunninghamellaceae</taxon>
        <taxon>Absidia</taxon>
    </lineage>
</organism>
<proteinExistence type="predicted"/>
<dbReference type="Proteomes" id="UP000078561">
    <property type="component" value="Unassembled WGS sequence"/>
</dbReference>
<name>A0A163JT43_ABSGL</name>
<dbReference type="InParanoid" id="A0A163JT43"/>
<dbReference type="OMA" id="YFLVLCP"/>